<keyword evidence="5" id="KW-1185">Reference proteome</keyword>
<feature type="compositionally biased region" description="Basic and acidic residues" evidence="1">
    <location>
        <begin position="239"/>
        <end position="251"/>
    </location>
</feature>
<sequence>MQSLTASGLFAALLFSFHLFGISLATTPAVSCEALQSVGCEDSDDELSQLQVVSRFPATLEASKEMTEDLMPVNLLDESKVQSESIAASITALLVAGGIAAAQKFLDNNGGSVNKVLMCSHKDNKYYLGAAAYDQKDNLQWSSAQTADVKPGECELIEARCGLFTSGCTTFYIHLWDGNKKLLSGTWANGWGLSATTGKCYVFDEATQGTSQISQKDLDPKDSATDLTTEKASIGGTKGEVKDDKKNDKGKTKPTKKPSKAKSSK</sequence>
<accession>A0A813F0L4</accession>
<evidence type="ECO:0000313" key="5">
    <source>
        <dbReference type="Proteomes" id="UP000654075"/>
    </source>
</evidence>
<feature type="region of interest" description="Disordered" evidence="1">
    <location>
        <begin position="212"/>
        <end position="265"/>
    </location>
</feature>
<dbReference type="Proteomes" id="UP000654075">
    <property type="component" value="Unassembled WGS sequence"/>
</dbReference>
<feature type="compositionally biased region" description="Basic residues" evidence="1">
    <location>
        <begin position="252"/>
        <end position="265"/>
    </location>
</feature>
<evidence type="ECO:0000256" key="2">
    <source>
        <dbReference type="SAM" id="SignalP"/>
    </source>
</evidence>
<feature type="chain" id="PRO_5036221921" evidence="2">
    <location>
        <begin position="26"/>
        <end position="265"/>
    </location>
</feature>
<protein>
    <submittedName>
        <fullName evidence="3">Uncharacterized protein</fullName>
    </submittedName>
</protein>
<reference evidence="3" key="1">
    <citation type="submission" date="2021-02" db="EMBL/GenBank/DDBJ databases">
        <authorList>
            <person name="Dougan E. K."/>
            <person name="Rhodes N."/>
            <person name="Thang M."/>
            <person name="Chan C."/>
        </authorList>
    </citation>
    <scope>NUCLEOTIDE SEQUENCE</scope>
</reference>
<evidence type="ECO:0000313" key="4">
    <source>
        <dbReference type="EMBL" id="CAE8721144.1"/>
    </source>
</evidence>
<comment type="caution">
    <text evidence="3">The sequence shown here is derived from an EMBL/GenBank/DDBJ whole genome shotgun (WGS) entry which is preliminary data.</text>
</comment>
<keyword evidence="2" id="KW-0732">Signal</keyword>
<dbReference type="EMBL" id="CAJNNV010022062">
    <property type="protein sequence ID" value="CAE8607757.1"/>
    <property type="molecule type" value="Genomic_DNA"/>
</dbReference>
<evidence type="ECO:0000256" key="1">
    <source>
        <dbReference type="SAM" id="MobiDB-lite"/>
    </source>
</evidence>
<dbReference type="AlphaFoldDB" id="A0A813F0L4"/>
<name>A0A813F0L4_POLGL</name>
<evidence type="ECO:0000313" key="3">
    <source>
        <dbReference type="EMBL" id="CAE8607757.1"/>
    </source>
</evidence>
<organism evidence="3 5">
    <name type="scientific">Polarella glacialis</name>
    <name type="common">Dinoflagellate</name>
    <dbReference type="NCBI Taxonomy" id="89957"/>
    <lineage>
        <taxon>Eukaryota</taxon>
        <taxon>Sar</taxon>
        <taxon>Alveolata</taxon>
        <taxon>Dinophyceae</taxon>
        <taxon>Suessiales</taxon>
        <taxon>Suessiaceae</taxon>
        <taxon>Polarella</taxon>
    </lineage>
</organism>
<proteinExistence type="predicted"/>
<gene>
    <name evidence="3" type="ORF">PGLA1383_LOCUS25664</name>
    <name evidence="4" type="ORF">PGLA2088_LOCUS41756</name>
</gene>
<feature type="signal peptide" evidence="2">
    <location>
        <begin position="1"/>
        <end position="25"/>
    </location>
</feature>
<dbReference type="EMBL" id="CAJNNW010033974">
    <property type="protein sequence ID" value="CAE8721144.1"/>
    <property type="molecule type" value="Genomic_DNA"/>
</dbReference>
<dbReference type="Proteomes" id="UP000626109">
    <property type="component" value="Unassembled WGS sequence"/>
</dbReference>